<evidence type="ECO:0008006" key="5">
    <source>
        <dbReference type="Google" id="ProtNLM"/>
    </source>
</evidence>
<evidence type="ECO:0000256" key="1">
    <source>
        <dbReference type="SAM" id="MobiDB-lite"/>
    </source>
</evidence>
<reference evidence="3" key="1">
    <citation type="submission" date="2023-01" db="EMBL/GenBank/DDBJ databases">
        <authorList>
            <person name="Piombo E."/>
        </authorList>
    </citation>
    <scope>NUCLEOTIDE SEQUENCE</scope>
</reference>
<gene>
    <name evidence="3" type="ORF">CCHLO57077_00015128</name>
</gene>
<protein>
    <recommendedName>
        <fullName evidence="5">Transmembrane protein</fullName>
    </recommendedName>
</protein>
<feature type="compositionally biased region" description="Polar residues" evidence="1">
    <location>
        <begin position="292"/>
        <end position="316"/>
    </location>
</feature>
<accession>A0AA35PW32</accession>
<dbReference type="AlphaFoldDB" id="A0AA35PW32"/>
<dbReference type="InterPro" id="IPR018750">
    <property type="entry name" value="DUF2306_membrane"/>
</dbReference>
<keyword evidence="4" id="KW-1185">Reference proteome</keyword>
<dbReference type="Pfam" id="PF10067">
    <property type="entry name" value="DUF2306"/>
    <property type="match status" value="1"/>
</dbReference>
<comment type="caution">
    <text evidence="3">The sequence shown here is derived from an EMBL/GenBank/DDBJ whole genome shotgun (WGS) entry which is preliminary data.</text>
</comment>
<dbReference type="EMBL" id="CABFNP030000456">
    <property type="protein sequence ID" value="CAI6019033.1"/>
    <property type="molecule type" value="Genomic_DNA"/>
</dbReference>
<keyword evidence="2" id="KW-1133">Transmembrane helix</keyword>
<organism evidence="3 4">
    <name type="scientific">Clonostachys chloroleuca</name>
    <dbReference type="NCBI Taxonomy" id="1926264"/>
    <lineage>
        <taxon>Eukaryota</taxon>
        <taxon>Fungi</taxon>
        <taxon>Dikarya</taxon>
        <taxon>Ascomycota</taxon>
        <taxon>Pezizomycotina</taxon>
        <taxon>Sordariomycetes</taxon>
        <taxon>Hypocreomycetidae</taxon>
        <taxon>Hypocreales</taxon>
        <taxon>Bionectriaceae</taxon>
        <taxon>Clonostachys</taxon>
    </lineage>
</organism>
<keyword evidence="2" id="KW-0812">Transmembrane</keyword>
<feature type="transmembrane region" description="Helical" evidence="2">
    <location>
        <begin position="228"/>
        <end position="247"/>
    </location>
</feature>
<dbReference type="Proteomes" id="UP001160390">
    <property type="component" value="Unassembled WGS sequence"/>
</dbReference>
<feature type="transmembrane region" description="Helical" evidence="2">
    <location>
        <begin position="149"/>
        <end position="167"/>
    </location>
</feature>
<name>A0AA35PW32_9HYPO</name>
<evidence type="ECO:0000256" key="2">
    <source>
        <dbReference type="SAM" id="Phobius"/>
    </source>
</evidence>
<sequence>MVIPSKPPANCFVAAMRKIYNPIGFSHGYNFFFCILFTFPLTAFCALSMRKIDFDNGFCGVVPASVLACFQFVPVIRHKFILFHRISGYIVLSSSAFSAVGGLLIARNAFGGGLDVQSASGAIFILFFGALIMAYINIKRLQIDQHRAWMLRAWLYIISQIGGYYSARPCGWLKFTIGDVDRLLRLYPDCSTWLSGENPAQMAVVRADSRNPTSAAEAVVAHHLPFGMSVWLGLFISGVVIEIYLHLTPKEAERLRMVSYQRELAAGMRHPGSAGLTSDRLGDADQWYPKNIEQSAMSGDDNSNKEQPTASASAST</sequence>
<feature type="transmembrane region" description="Helical" evidence="2">
    <location>
        <begin position="86"/>
        <end position="106"/>
    </location>
</feature>
<feature type="transmembrane region" description="Helical" evidence="2">
    <location>
        <begin position="28"/>
        <end position="47"/>
    </location>
</feature>
<feature type="transmembrane region" description="Helical" evidence="2">
    <location>
        <begin position="118"/>
        <end position="137"/>
    </location>
</feature>
<proteinExistence type="predicted"/>
<feature type="region of interest" description="Disordered" evidence="1">
    <location>
        <begin position="269"/>
        <end position="316"/>
    </location>
</feature>
<evidence type="ECO:0000313" key="3">
    <source>
        <dbReference type="EMBL" id="CAI6019033.1"/>
    </source>
</evidence>
<evidence type="ECO:0000313" key="4">
    <source>
        <dbReference type="Proteomes" id="UP001160390"/>
    </source>
</evidence>
<keyword evidence="2" id="KW-0472">Membrane</keyword>